<keyword evidence="4" id="KW-1185">Reference proteome</keyword>
<evidence type="ECO:0000256" key="1">
    <source>
        <dbReference type="SAM" id="Phobius"/>
    </source>
</evidence>
<dbReference type="Gene3D" id="3.40.50.1820">
    <property type="entry name" value="alpha/beta hydrolase"/>
    <property type="match status" value="1"/>
</dbReference>
<keyword evidence="1" id="KW-0472">Membrane</keyword>
<sequence length="310" mass="33366">MRPEVLSRQPRTNSCRALVQCSRVDSIPSYATVTVLFIFRKDAMPSPAPDAPDQDPAPDGTTKKSLWRRKWMIALLSVSALLVAALATALIWASSSYPANAERLEKVQSDAHLAYEDLGDAIRIKPSDDPTGQGLIFFPGAKVEPQAYASLLAEAADHGVTVIIVKPPLNIALLQLGNLDSFMALAPEVDTWAVGGHSMGGVKACQFADDPQVSSLLLFASYCASTEVSDHPGLDVLALYGDRDEVINRQEVQNFELQFSENASSATLNGVTHAQFGDYGLQPGDGTALVSISEAHQLISGRFLPFLLDR</sequence>
<reference evidence="3 4" key="1">
    <citation type="submission" date="2019-07" db="EMBL/GenBank/DDBJ databases">
        <title>Complete Genome Sequence of drought tolerant Plant Growth-Promoting Rhizobacterium Glutamicibacter halophytocola DR408.</title>
        <authorList>
            <person name="Nishu S.D."/>
            <person name="Lee T.K."/>
        </authorList>
    </citation>
    <scope>NUCLEOTIDE SEQUENCE [LARGE SCALE GENOMIC DNA]</scope>
    <source>
        <strain evidence="3 4">DR408</strain>
    </source>
</reference>
<accession>A0ABX5YAJ0</accession>
<organism evidence="3 4">
    <name type="scientific">Glutamicibacter halophytocola</name>
    <dbReference type="NCBI Taxonomy" id="1933880"/>
    <lineage>
        <taxon>Bacteria</taxon>
        <taxon>Bacillati</taxon>
        <taxon>Actinomycetota</taxon>
        <taxon>Actinomycetes</taxon>
        <taxon>Micrococcales</taxon>
        <taxon>Micrococcaceae</taxon>
        <taxon>Glutamicibacter</taxon>
    </lineage>
</organism>
<keyword evidence="1" id="KW-1133">Transmembrane helix</keyword>
<evidence type="ECO:0000259" key="2">
    <source>
        <dbReference type="Pfam" id="PF12695"/>
    </source>
</evidence>
<name>A0ABX5YAJ0_9MICC</name>
<feature type="transmembrane region" description="Helical" evidence="1">
    <location>
        <begin position="71"/>
        <end position="93"/>
    </location>
</feature>
<keyword evidence="1" id="KW-0812">Transmembrane</keyword>
<feature type="domain" description="Alpha/beta hydrolase fold-5" evidence="2">
    <location>
        <begin position="134"/>
        <end position="293"/>
    </location>
</feature>
<dbReference type="GO" id="GO:0016787">
    <property type="term" value="F:hydrolase activity"/>
    <property type="evidence" value="ECO:0007669"/>
    <property type="project" value="UniProtKB-KW"/>
</dbReference>
<evidence type="ECO:0000313" key="3">
    <source>
        <dbReference type="EMBL" id="QDY66712.1"/>
    </source>
</evidence>
<protein>
    <submittedName>
        <fullName evidence="3">Alpha/beta hydrolase</fullName>
    </submittedName>
</protein>
<dbReference type="Proteomes" id="UP000320717">
    <property type="component" value="Chromosome"/>
</dbReference>
<dbReference type="SUPFAM" id="SSF53474">
    <property type="entry name" value="alpha/beta-Hydrolases"/>
    <property type="match status" value="1"/>
</dbReference>
<keyword evidence="3" id="KW-0378">Hydrolase</keyword>
<dbReference type="InterPro" id="IPR029059">
    <property type="entry name" value="AB_hydrolase_5"/>
</dbReference>
<dbReference type="InterPro" id="IPR029058">
    <property type="entry name" value="AB_hydrolase_fold"/>
</dbReference>
<dbReference type="EMBL" id="CP042260">
    <property type="protein sequence ID" value="QDY66712.1"/>
    <property type="molecule type" value="Genomic_DNA"/>
</dbReference>
<gene>
    <name evidence="3" type="ORF">FQA45_10470</name>
</gene>
<dbReference type="Pfam" id="PF12695">
    <property type="entry name" value="Abhydrolase_5"/>
    <property type="match status" value="1"/>
</dbReference>
<evidence type="ECO:0000313" key="4">
    <source>
        <dbReference type="Proteomes" id="UP000320717"/>
    </source>
</evidence>
<proteinExistence type="predicted"/>